<reference evidence="4" key="2">
    <citation type="submission" date="2020-04" db="EMBL/GenBank/DDBJ databases">
        <authorList>
            <consortium name="NCBI Genome Project"/>
        </authorList>
    </citation>
    <scope>NUCLEOTIDE SEQUENCE</scope>
    <source>
        <strain evidence="4">CBS 304.34</strain>
    </source>
</reference>
<feature type="non-terminal residue" evidence="2">
    <location>
        <position position="544"/>
    </location>
</feature>
<feature type="compositionally biased region" description="Pro residues" evidence="1">
    <location>
        <begin position="14"/>
        <end position="23"/>
    </location>
</feature>
<feature type="region of interest" description="Disordered" evidence="1">
    <location>
        <begin position="1"/>
        <end position="27"/>
    </location>
</feature>
<gene>
    <name evidence="2 4" type="ORF">BDZ99DRAFT_469094</name>
</gene>
<reference evidence="2 4" key="1">
    <citation type="journal article" date="2020" name="Stud. Mycol.">
        <title>101 Dothideomycetes genomes: a test case for predicting lifestyles and emergence of pathogens.</title>
        <authorList>
            <person name="Haridas S."/>
            <person name="Albert R."/>
            <person name="Binder M."/>
            <person name="Bloem J."/>
            <person name="Labutti K."/>
            <person name="Salamov A."/>
            <person name="Andreopoulos B."/>
            <person name="Baker S."/>
            <person name="Barry K."/>
            <person name="Bills G."/>
            <person name="Bluhm B."/>
            <person name="Cannon C."/>
            <person name="Castanera R."/>
            <person name="Culley D."/>
            <person name="Daum C."/>
            <person name="Ezra D."/>
            <person name="Gonzalez J."/>
            <person name="Henrissat B."/>
            <person name="Kuo A."/>
            <person name="Liang C."/>
            <person name="Lipzen A."/>
            <person name="Lutzoni F."/>
            <person name="Magnuson J."/>
            <person name="Mondo S."/>
            <person name="Nolan M."/>
            <person name="Ohm R."/>
            <person name="Pangilinan J."/>
            <person name="Park H.-J."/>
            <person name="Ramirez L."/>
            <person name="Alfaro M."/>
            <person name="Sun H."/>
            <person name="Tritt A."/>
            <person name="Yoshinaga Y."/>
            <person name="Zwiers L.-H."/>
            <person name="Turgeon B."/>
            <person name="Goodwin S."/>
            <person name="Spatafora J."/>
            <person name="Crous P."/>
            <person name="Grigoriev I."/>
        </authorList>
    </citation>
    <scope>NUCLEOTIDE SEQUENCE</scope>
    <source>
        <strain evidence="2 4">CBS 304.34</strain>
    </source>
</reference>
<organism evidence="2">
    <name type="scientific">Mytilinidion resinicola</name>
    <dbReference type="NCBI Taxonomy" id="574789"/>
    <lineage>
        <taxon>Eukaryota</taxon>
        <taxon>Fungi</taxon>
        <taxon>Dikarya</taxon>
        <taxon>Ascomycota</taxon>
        <taxon>Pezizomycotina</taxon>
        <taxon>Dothideomycetes</taxon>
        <taxon>Pleosporomycetidae</taxon>
        <taxon>Mytilinidiales</taxon>
        <taxon>Mytilinidiaceae</taxon>
        <taxon>Mytilinidion</taxon>
    </lineage>
</organism>
<sequence length="544" mass="59553">MSGEPADSSSVPPFKGPPAPPLPHLIAHRSSQTGDTLHIAAALALYDFVDVIVVHVGAIGTTEGLLNFYRQATDPTYPGAAISPNSPATNKRVKVVYASNEAAAEALYTTLSWIKASDTTVQDYFPKILAAGDLSSETSKVGTTPAVLKQIKPFDEFKANYLKNKIGGVYQYMGNLGQATSAIAEKFKNPQTSENQKALYTLLAKKLTARDLASADIIKGTLQEPKFGQQFLPDADPNKQPFTPVVLLWARYTGTNTAIAHNPEGDSCVQGQRQINDVLISLGLNVVTIGHGPRGSQPFKGHFDVGEFYKEADTPIKSDRATQQSFFLALMEKYPGRVYQIGQKTGGMDGAALLGIPTIYLEHNGSAAIKRMAKWTNGQLPFYRNVITEQPAPAVVRAQKAFIPDTQPLYNGWKTSTEQLQRAKARLAAMFFAFPKEMGRDDFVLEPSPENPPPSVKPDKKDAWRLNQVKVANNLRFAKIVDFIKTLEDTDVQEDRINPALDGEWTKKVHSVNQDPNLPHGAAGYSDGDLVKIKKAMEELVHDY</sequence>
<evidence type="ECO:0000256" key="1">
    <source>
        <dbReference type="SAM" id="MobiDB-lite"/>
    </source>
</evidence>
<keyword evidence="3" id="KW-1185">Reference proteome</keyword>
<evidence type="ECO:0000313" key="2">
    <source>
        <dbReference type="EMBL" id="KAF2802048.1"/>
    </source>
</evidence>
<dbReference type="OrthoDB" id="3266974at2759"/>
<dbReference type="GeneID" id="54462314"/>
<accession>A0A6A6Y0G9</accession>
<dbReference type="EMBL" id="MU003725">
    <property type="protein sequence ID" value="KAF2802048.1"/>
    <property type="molecule type" value="Genomic_DNA"/>
</dbReference>
<protein>
    <submittedName>
        <fullName evidence="2 4">Uncharacterized protein</fullName>
    </submittedName>
</protein>
<evidence type="ECO:0000313" key="3">
    <source>
        <dbReference type="Proteomes" id="UP000504636"/>
    </source>
</evidence>
<proteinExistence type="predicted"/>
<dbReference type="Proteomes" id="UP000504636">
    <property type="component" value="Unplaced"/>
</dbReference>
<evidence type="ECO:0000313" key="4">
    <source>
        <dbReference type="RefSeq" id="XP_033569012.1"/>
    </source>
</evidence>
<name>A0A6A6Y0G9_9PEZI</name>
<reference evidence="4" key="3">
    <citation type="submission" date="2025-04" db="UniProtKB">
        <authorList>
            <consortium name="RefSeq"/>
        </authorList>
    </citation>
    <scope>IDENTIFICATION</scope>
    <source>
        <strain evidence="4">CBS 304.34</strain>
    </source>
</reference>
<dbReference type="AlphaFoldDB" id="A0A6A6Y0G9"/>
<dbReference type="RefSeq" id="XP_033569012.1">
    <property type="nucleotide sequence ID" value="XM_033721421.1"/>
</dbReference>